<dbReference type="PANTHER" id="PTHR45458">
    <property type="entry name" value="SHORT-CHAIN DEHYDROGENASE/REDUCTASE SDR"/>
    <property type="match status" value="1"/>
</dbReference>
<protein>
    <recommendedName>
        <fullName evidence="3">Short chain dehydrogenase</fullName>
    </recommendedName>
</protein>
<dbReference type="AlphaFoldDB" id="K3XD37"/>
<reference evidence="2" key="1">
    <citation type="journal article" date="2010" name="Genome Biol.">
        <title>Genome sequence of the necrotrophic plant pathogen Pythium ultimum reveals original pathogenicity mechanisms and effector repertoire.</title>
        <authorList>
            <person name="Levesque C.A."/>
            <person name="Brouwer H."/>
            <person name="Cano L."/>
            <person name="Hamilton J.P."/>
            <person name="Holt C."/>
            <person name="Huitema E."/>
            <person name="Raffaele S."/>
            <person name="Robideau G.P."/>
            <person name="Thines M."/>
            <person name="Win J."/>
            <person name="Zerillo M.M."/>
            <person name="Beakes G.W."/>
            <person name="Boore J.L."/>
            <person name="Busam D."/>
            <person name="Dumas B."/>
            <person name="Ferriera S."/>
            <person name="Fuerstenberg S.I."/>
            <person name="Gachon C.M."/>
            <person name="Gaulin E."/>
            <person name="Govers F."/>
            <person name="Grenville-Briggs L."/>
            <person name="Horner N."/>
            <person name="Hostetler J."/>
            <person name="Jiang R.H."/>
            <person name="Johnson J."/>
            <person name="Krajaejun T."/>
            <person name="Lin H."/>
            <person name="Meijer H.J."/>
            <person name="Moore B."/>
            <person name="Morris P."/>
            <person name="Phuntmart V."/>
            <person name="Puiu D."/>
            <person name="Shetty J."/>
            <person name="Stajich J.E."/>
            <person name="Tripathy S."/>
            <person name="Wawra S."/>
            <person name="van West P."/>
            <person name="Whitty B.R."/>
            <person name="Coutinho P.M."/>
            <person name="Henrissat B."/>
            <person name="Martin F."/>
            <person name="Thomas P.D."/>
            <person name="Tyler B.M."/>
            <person name="De Vries R.P."/>
            <person name="Kamoun S."/>
            <person name="Yandell M."/>
            <person name="Tisserat N."/>
            <person name="Buell C.R."/>
        </authorList>
    </citation>
    <scope>NUCLEOTIDE SEQUENCE</scope>
    <source>
        <strain evidence="2">DAOM:BR144</strain>
    </source>
</reference>
<evidence type="ECO:0008006" key="3">
    <source>
        <dbReference type="Google" id="ProtNLM"/>
    </source>
</evidence>
<evidence type="ECO:0000313" key="2">
    <source>
        <dbReference type="Proteomes" id="UP000019132"/>
    </source>
</evidence>
<dbReference type="EnsemblProtists" id="PYU1_T015136">
    <property type="protein sequence ID" value="PYU1_T015136"/>
    <property type="gene ID" value="PYU1_G015105"/>
</dbReference>
<dbReference type="InterPro" id="IPR052184">
    <property type="entry name" value="SDR_enzymes"/>
</dbReference>
<sequence length="70" mass="7628">MINASLAVGLKDEKIIAIVLHPGYVVTCMTRFKGALKPEDSVAGLTRVIDSIQSEDSGKFFNYDGTIVPW</sequence>
<dbReference type="PANTHER" id="PTHR45458:SF1">
    <property type="entry name" value="SHORT CHAIN DEHYDROGENASE"/>
    <property type="match status" value="1"/>
</dbReference>
<dbReference type="VEuPathDB" id="FungiDB:PYU1_G015105"/>
<name>K3XD37_GLOUD</name>
<reference evidence="2" key="2">
    <citation type="submission" date="2010-04" db="EMBL/GenBank/DDBJ databases">
        <authorList>
            <person name="Buell R."/>
            <person name="Hamilton J."/>
            <person name="Hostetler J."/>
        </authorList>
    </citation>
    <scope>NUCLEOTIDE SEQUENCE [LARGE SCALE GENOMIC DNA]</scope>
    <source>
        <strain evidence="2">DAOM:BR144</strain>
    </source>
</reference>
<dbReference type="EMBL" id="ADOS01001483">
    <property type="status" value="NOT_ANNOTATED_CDS"/>
    <property type="molecule type" value="Genomic_DNA"/>
</dbReference>
<keyword evidence="2" id="KW-1185">Reference proteome</keyword>
<proteinExistence type="predicted"/>
<dbReference type="GO" id="GO:0016616">
    <property type="term" value="F:oxidoreductase activity, acting on the CH-OH group of donors, NAD or NADP as acceptor"/>
    <property type="evidence" value="ECO:0007669"/>
    <property type="project" value="TreeGrafter"/>
</dbReference>
<dbReference type="InParanoid" id="K3XD37"/>
<dbReference type="Gene3D" id="3.40.50.720">
    <property type="entry name" value="NAD(P)-binding Rossmann-like Domain"/>
    <property type="match status" value="1"/>
</dbReference>
<dbReference type="InterPro" id="IPR036291">
    <property type="entry name" value="NAD(P)-bd_dom_sf"/>
</dbReference>
<organism evidence="1 2">
    <name type="scientific">Globisporangium ultimum (strain ATCC 200006 / CBS 805.95 / DAOM BR144)</name>
    <name type="common">Pythium ultimum</name>
    <dbReference type="NCBI Taxonomy" id="431595"/>
    <lineage>
        <taxon>Eukaryota</taxon>
        <taxon>Sar</taxon>
        <taxon>Stramenopiles</taxon>
        <taxon>Oomycota</taxon>
        <taxon>Peronosporomycetes</taxon>
        <taxon>Pythiales</taxon>
        <taxon>Pythiaceae</taxon>
        <taxon>Globisporangium</taxon>
    </lineage>
</organism>
<accession>K3XD37</accession>
<evidence type="ECO:0000313" key="1">
    <source>
        <dbReference type="EnsemblProtists" id="PYU1_T015136"/>
    </source>
</evidence>
<dbReference type="Proteomes" id="UP000019132">
    <property type="component" value="Unassembled WGS sequence"/>
</dbReference>
<dbReference type="HOGENOM" id="CLU_010194_9_7_1"/>
<reference evidence="1" key="3">
    <citation type="submission" date="2015-02" db="UniProtKB">
        <authorList>
            <consortium name="EnsemblProtists"/>
        </authorList>
    </citation>
    <scope>IDENTIFICATION</scope>
    <source>
        <strain evidence="1">DAOM BR144</strain>
    </source>
</reference>
<dbReference type="SUPFAM" id="SSF51735">
    <property type="entry name" value="NAD(P)-binding Rossmann-fold domains"/>
    <property type="match status" value="1"/>
</dbReference>